<organism evidence="4 5">
    <name type="scientific">Allorhizobium taibaishanense</name>
    <dbReference type="NCBI Taxonomy" id="887144"/>
    <lineage>
        <taxon>Bacteria</taxon>
        <taxon>Pseudomonadati</taxon>
        <taxon>Pseudomonadota</taxon>
        <taxon>Alphaproteobacteria</taxon>
        <taxon>Hyphomicrobiales</taxon>
        <taxon>Rhizobiaceae</taxon>
        <taxon>Rhizobium/Agrobacterium group</taxon>
        <taxon>Allorhizobium</taxon>
    </lineage>
</organism>
<dbReference type="EMBL" id="JACIED010000001">
    <property type="protein sequence ID" value="MBB4006589.1"/>
    <property type="molecule type" value="Genomic_DNA"/>
</dbReference>
<dbReference type="GO" id="GO:0005829">
    <property type="term" value="C:cytosol"/>
    <property type="evidence" value="ECO:0007669"/>
    <property type="project" value="TreeGrafter"/>
</dbReference>
<feature type="domain" description="Flavodoxin-like fold" evidence="3">
    <location>
        <begin position="20"/>
        <end position="153"/>
    </location>
</feature>
<name>A0A7W6MSZ5_9HYPH</name>
<evidence type="ECO:0000313" key="4">
    <source>
        <dbReference type="EMBL" id="MBB4006589.1"/>
    </source>
</evidence>
<comment type="caution">
    <text evidence="4">The sequence shown here is derived from an EMBL/GenBank/DDBJ whole genome shotgun (WGS) entry which is preliminary data.</text>
</comment>
<dbReference type="InterPro" id="IPR003680">
    <property type="entry name" value="Flavodoxin_fold"/>
</dbReference>
<evidence type="ECO:0000256" key="2">
    <source>
        <dbReference type="ARBA" id="ARBA00023002"/>
    </source>
</evidence>
<dbReference type="InterPro" id="IPR029039">
    <property type="entry name" value="Flavoprotein-like_sf"/>
</dbReference>
<protein>
    <submittedName>
        <fullName evidence="4">Putative NADPH-quinone reductase</fullName>
    </submittedName>
</protein>
<dbReference type="AlphaFoldDB" id="A0A7W6MSZ5"/>
<accession>A0A7W6MSZ5</accession>
<gene>
    <name evidence="4" type="ORF">GGQ71_000825</name>
</gene>
<proteinExistence type="inferred from homology"/>
<evidence type="ECO:0000256" key="1">
    <source>
        <dbReference type="ARBA" id="ARBA00006252"/>
    </source>
</evidence>
<dbReference type="InterPro" id="IPR051545">
    <property type="entry name" value="NAD(P)H_dehydrogenase_qn"/>
</dbReference>
<dbReference type="Gene3D" id="3.40.50.360">
    <property type="match status" value="1"/>
</dbReference>
<sequence>MFLMRLAGDATAAPTMDFCMRVLVLHSHPLAESYNRALYQQTCDSLQQAGHEVDGCNLYDEGFNPVLSAQERRTYHDYPENIEPVKAHVERLKAAEGLVIVSPVWNFSFPAMLSGYFDRVWLPGVTFELADGKLTPTLRHIRKAAAVLTYGATPLRAFLAGNPPKKSVTRVIRGQIKLGAPVKFLAHYDMNNCTPQSRAAFLEKVRGEMERF</sequence>
<dbReference type="Proteomes" id="UP000544107">
    <property type="component" value="Unassembled WGS sequence"/>
</dbReference>
<evidence type="ECO:0000259" key="3">
    <source>
        <dbReference type="Pfam" id="PF02525"/>
    </source>
</evidence>
<dbReference type="SUPFAM" id="SSF52218">
    <property type="entry name" value="Flavoproteins"/>
    <property type="match status" value="1"/>
</dbReference>
<comment type="similarity">
    <text evidence="1">Belongs to the NAD(P)H dehydrogenase (quinone) family.</text>
</comment>
<evidence type="ECO:0000313" key="5">
    <source>
        <dbReference type="Proteomes" id="UP000544107"/>
    </source>
</evidence>
<dbReference type="Pfam" id="PF02525">
    <property type="entry name" value="Flavodoxin_2"/>
    <property type="match status" value="1"/>
</dbReference>
<keyword evidence="2" id="KW-0560">Oxidoreductase</keyword>
<reference evidence="4 5" key="1">
    <citation type="submission" date="2020-08" db="EMBL/GenBank/DDBJ databases">
        <title>Genomic Encyclopedia of Type Strains, Phase IV (KMG-IV): sequencing the most valuable type-strain genomes for metagenomic binning, comparative biology and taxonomic classification.</title>
        <authorList>
            <person name="Goeker M."/>
        </authorList>
    </citation>
    <scope>NUCLEOTIDE SEQUENCE [LARGE SCALE GENOMIC DNA]</scope>
    <source>
        <strain evidence="4 5">DSM 100021</strain>
    </source>
</reference>
<dbReference type="GO" id="GO:0003955">
    <property type="term" value="F:NAD(P)H dehydrogenase (quinone) activity"/>
    <property type="evidence" value="ECO:0007669"/>
    <property type="project" value="TreeGrafter"/>
</dbReference>
<dbReference type="PANTHER" id="PTHR10204">
    <property type="entry name" value="NAD P H OXIDOREDUCTASE-RELATED"/>
    <property type="match status" value="1"/>
</dbReference>
<dbReference type="PANTHER" id="PTHR10204:SF34">
    <property type="entry name" value="NAD(P)H DEHYDROGENASE [QUINONE] 1 ISOFORM 1"/>
    <property type="match status" value="1"/>
</dbReference>